<dbReference type="Proteomes" id="UP000182486">
    <property type="component" value="Unassembled WGS sequence"/>
</dbReference>
<dbReference type="InterPro" id="IPR050812">
    <property type="entry name" value="Preph/Arog_dehydrog"/>
</dbReference>
<dbReference type="SUPFAM" id="SSF51735">
    <property type="entry name" value="NAD(P)-binding Rossmann-fold domains"/>
    <property type="match status" value="1"/>
</dbReference>
<dbReference type="Gene3D" id="3.40.50.720">
    <property type="entry name" value="NAD(P)-binding Rossmann-like Domain"/>
    <property type="match status" value="1"/>
</dbReference>
<dbReference type="Pfam" id="PF03446">
    <property type="entry name" value="NAD_binding_2"/>
    <property type="match status" value="1"/>
</dbReference>
<name>A0A1K0GCB0_9ACTN</name>
<evidence type="ECO:0000256" key="1">
    <source>
        <dbReference type="ARBA" id="ARBA00007964"/>
    </source>
</evidence>
<evidence type="ECO:0000313" key="5">
    <source>
        <dbReference type="Proteomes" id="UP000182486"/>
    </source>
</evidence>
<protein>
    <submittedName>
        <fullName evidence="4">Prephenate dehydrogenase</fullName>
    </submittedName>
</protein>
<reference evidence="4 5" key="1">
    <citation type="submission" date="2016-09" db="EMBL/GenBank/DDBJ databases">
        <title>Couchioplanes caeruleus draft genome sequence.</title>
        <authorList>
            <person name="Sheehan J."/>
            <person name="Caffrey P."/>
        </authorList>
    </citation>
    <scope>NUCLEOTIDE SEQUENCE [LARGE SCALE GENOMIC DNA]</scope>
    <source>
        <strain evidence="4 5">DSM 43634</strain>
    </source>
</reference>
<dbReference type="Gene3D" id="1.10.3660.10">
    <property type="entry name" value="6-phosphogluconate dehydrogenase C-terminal like domain"/>
    <property type="match status" value="1"/>
</dbReference>
<dbReference type="EMBL" id="MEIA01000545">
    <property type="protein sequence ID" value="OJF09798.1"/>
    <property type="molecule type" value="Genomic_DNA"/>
</dbReference>
<dbReference type="GO" id="GO:0006571">
    <property type="term" value="P:tyrosine biosynthetic process"/>
    <property type="evidence" value="ECO:0007669"/>
    <property type="project" value="InterPro"/>
</dbReference>
<dbReference type="InterPro" id="IPR003099">
    <property type="entry name" value="Prephen_DH"/>
</dbReference>
<dbReference type="InterPro" id="IPR046825">
    <property type="entry name" value="PDH_C"/>
</dbReference>
<dbReference type="PROSITE" id="PS51176">
    <property type="entry name" value="PDH_ADH"/>
    <property type="match status" value="1"/>
</dbReference>
<evidence type="ECO:0000259" key="3">
    <source>
        <dbReference type="PROSITE" id="PS51176"/>
    </source>
</evidence>
<dbReference type="GO" id="GO:0070403">
    <property type="term" value="F:NAD+ binding"/>
    <property type="evidence" value="ECO:0007669"/>
    <property type="project" value="InterPro"/>
</dbReference>
<dbReference type="GO" id="GO:0050661">
    <property type="term" value="F:NADP binding"/>
    <property type="evidence" value="ECO:0007669"/>
    <property type="project" value="InterPro"/>
</dbReference>
<dbReference type="InterPro" id="IPR046826">
    <property type="entry name" value="PDH_N"/>
</dbReference>
<dbReference type="PANTHER" id="PTHR21363">
    <property type="entry name" value="PREPHENATE DEHYDROGENASE"/>
    <property type="match status" value="1"/>
</dbReference>
<dbReference type="RefSeq" id="WP_071809815.1">
    <property type="nucleotide sequence ID" value="NZ_MEIA01000545.1"/>
</dbReference>
<dbReference type="GO" id="GO:0008977">
    <property type="term" value="F:prephenate dehydrogenase (NAD+) activity"/>
    <property type="evidence" value="ECO:0007669"/>
    <property type="project" value="InterPro"/>
</dbReference>
<dbReference type="InterPro" id="IPR036291">
    <property type="entry name" value="NAD(P)-bd_dom_sf"/>
</dbReference>
<comment type="similarity">
    <text evidence="1">Belongs to the prephenate/arogenate dehydrogenase family.</text>
</comment>
<dbReference type="Pfam" id="PF20463">
    <property type="entry name" value="PDH_C"/>
    <property type="match status" value="1"/>
</dbReference>
<evidence type="ECO:0000313" key="4">
    <source>
        <dbReference type="EMBL" id="OJF09798.1"/>
    </source>
</evidence>
<comment type="caution">
    <text evidence="4">The sequence shown here is derived from an EMBL/GenBank/DDBJ whole genome shotgun (WGS) entry which is preliminary data.</text>
</comment>
<dbReference type="SUPFAM" id="SSF48179">
    <property type="entry name" value="6-phosphogluconate dehydrogenase C-terminal domain-like"/>
    <property type="match status" value="1"/>
</dbReference>
<gene>
    <name evidence="4" type="ORF">BG844_35600</name>
</gene>
<dbReference type="InterPro" id="IPR006115">
    <property type="entry name" value="6PGDH_NADP-bd"/>
</dbReference>
<dbReference type="InterPro" id="IPR008927">
    <property type="entry name" value="6-PGluconate_DH-like_C_sf"/>
</dbReference>
<organism evidence="4 5">
    <name type="scientific">Couchioplanes caeruleus subsp. caeruleus</name>
    <dbReference type="NCBI Taxonomy" id="56427"/>
    <lineage>
        <taxon>Bacteria</taxon>
        <taxon>Bacillati</taxon>
        <taxon>Actinomycetota</taxon>
        <taxon>Actinomycetes</taxon>
        <taxon>Micromonosporales</taxon>
        <taxon>Micromonosporaceae</taxon>
        <taxon>Couchioplanes</taxon>
    </lineage>
</organism>
<dbReference type="AlphaFoldDB" id="A0A1K0GCB0"/>
<accession>A0A1K0GCB0</accession>
<evidence type="ECO:0000256" key="2">
    <source>
        <dbReference type="ARBA" id="ARBA00023002"/>
    </source>
</evidence>
<sequence length="341" mass="35061">MNVAIIGLGLIGGSLLRALAAHGHQVTGYDIGLATRQAATALAGAAPSEVASAEAASAEAALAEAAPAGRPAWHVAGSIPAAVEGADVVVLAVPLPVLPDVLAELDGFPGVITDVTSVKGPVRDLLKGRRYVGGHPMAGKEESSFLASDPHLFDRCAWVLCLDPETSMDDWLSLAALYTSIGARVVPAGADEHDEAVARISHVPHLLAAALANLIDGHPLAAALAAGSFRDGTRVAATRAELIAAMCGGNAAAVRRVLPGVLEDLGAYAGRLAEPEPVAELTPLLRRPGELRRGWPVAECVPVEIEPERDALLSLGRAGGWVERVGAKVAGMRPETDRNRS</sequence>
<keyword evidence="5" id="KW-1185">Reference proteome</keyword>
<feature type="domain" description="Prephenate/arogenate dehydrogenase" evidence="3">
    <location>
        <begin position="1"/>
        <end position="303"/>
    </location>
</feature>
<dbReference type="GO" id="GO:0004665">
    <property type="term" value="F:prephenate dehydrogenase (NADP+) activity"/>
    <property type="evidence" value="ECO:0007669"/>
    <property type="project" value="InterPro"/>
</dbReference>
<dbReference type="PANTHER" id="PTHR21363:SF0">
    <property type="entry name" value="PREPHENATE DEHYDROGENASE [NADP(+)]"/>
    <property type="match status" value="1"/>
</dbReference>
<dbReference type="Pfam" id="PF02153">
    <property type="entry name" value="PDH_N"/>
    <property type="match status" value="1"/>
</dbReference>
<proteinExistence type="inferred from homology"/>
<keyword evidence="2" id="KW-0560">Oxidoreductase</keyword>